<dbReference type="RefSeq" id="WP_378585867.1">
    <property type="nucleotide sequence ID" value="NZ_JBHSKD010000002.1"/>
</dbReference>
<sequence length="102" mass="11119">MFAPSSRYAGLPTATTVVTGADGEAREVTYVRRRLLPRLADLTVLSHHTVQPGERLDHLAARYAGDPTQFWRLCDATEVLRPADLEVPGTRLPIAAPVRQGG</sequence>
<dbReference type="InterPro" id="IPR018392">
    <property type="entry name" value="LysM"/>
</dbReference>
<accession>A0ABW0BDP9</accession>
<keyword evidence="2" id="KW-1185">Reference proteome</keyword>
<comment type="caution">
    <text evidence="1">The sequence shown here is derived from an EMBL/GenBank/DDBJ whole genome shotgun (WGS) entry which is preliminary data.</text>
</comment>
<reference evidence="2" key="1">
    <citation type="journal article" date="2019" name="Int. J. Syst. Evol. Microbiol.">
        <title>The Global Catalogue of Microorganisms (GCM) 10K type strain sequencing project: providing services to taxonomists for standard genome sequencing and annotation.</title>
        <authorList>
            <consortium name="The Broad Institute Genomics Platform"/>
            <consortium name="The Broad Institute Genome Sequencing Center for Infectious Disease"/>
            <person name="Wu L."/>
            <person name="Ma J."/>
        </authorList>
    </citation>
    <scope>NUCLEOTIDE SEQUENCE [LARGE SCALE GENOMIC DNA]</scope>
    <source>
        <strain evidence="2">DFY41</strain>
    </source>
</reference>
<organism evidence="1 2">
    <name type="scientific">Nocardioides taihuensis</name>
    <dbReference type="NCBI Taxonomy" id="1835606"/>
    <lineage>
        <taxon>Bacteria</taxon>
        <taxon>Bacillati</taxon>
        <taxon>Actinomycetota</taxon>
        <taxon>Actinomycetes</taxon>
        <taxon>Propionibacteriales</taxon>
        <taxon>Nocardioidaceae</taxon>
        <taxon>Nocardioides</taxon>
    </lineage>
</organism>
<protein>
    <submittedName>
        <fullName evidence="1">LysM domain-containing protein</fullName>
    </submittedName>
</protein>
<dbReference type="EMBL" id="JBHSKD010000002">
    <property type="protein sequence ID" value="MFC5175310.1"/>
    <property type="molecule type" value="Genomic_DNA"/>
</dbReference>
<dbReference type="Proteomes" id="UP001596087">
    <property type="component" value="Unassembled WGS sequence"/>
</dbReference>
<evidence type="ECO:0000313" key="2">
    <source>
        <dbReference type="Proteomes" id="UP001596087"/>
    </source>
</evidence>
<name>A0ABW0BDP9_9ACTN</name>
<evidence type="ECO:0000313" key="1">
    <source>
        <dbReference type="EMBL" id="MFC5175310.1"/>
    </source>
</evidence>
<gene>
    <name evidence="1" type="ORF">ACFPGP_01420</name>
</gene>
<dbReference type="CDD" id="cd00118">
    <property type="entry name" value="LysM"/>
    <property type="match status" value="1"/>
</dbReference>
<proteinExistence type="predicted"/>